<feature type="compositionally biased region" description="Basic residues" evidence="1">
    <location>
        <begin position="189"/>
        <end position="199"/>
    </location>
</feature>
<dbReference type="InterPro" id="IPR001680">
    <property type="entry name" value="WD40_rpt"/>
</dbReference>
<dbReference type="Proteomes" id="UP000009131">
    <property type="component" value="Unassembled WGS sequence"/>
</dbReference>
<feature type="region of interest" description="Disordered" evidence="1">
    <location>
        <begin position="173"/>
        <end position="205"/>
    </location>
</feature>
<dbReference type="PANTHER" id="PTHR43991">
    <property type="entry name" value="WD REPEAT PROTEIN (AFU_ORTHOLOGUE AFUA_8G05640)-RELATED"/>
    <property type="match status" value="1"/>
</dbReference>
<dbReference type="AlphaFoldDB" id="G7DT88"/>
<evidence type="ECO:0000256" key="1">
    <source>
        <dbReference type="SAM" id="MobiDB-lite"/>
    </source>
</evidence>
<organism evidence="2 3">
    <name type="scientific">Mixia osmundae (strain CBS 9802 / IAM 14324 / JCM 22182 / KY 12970)</name>
    <dbReference type="NCBI Taxonomy" id="764103"/>
    <lineage>
        <taxon>Eukaryota</taxon>
        <taxon>Fungi</taxon>
        <taxon>Dikarya</taxon>
        <taxon>Basidiomycota</taxon>
        <taxon>Pucciniomycotina</taxon>
        <taxon>Mixiomycetes</taxon>
        <taxon>Mixiales</taxon>
        <taxon>Mixiaceae</taxon>
        <taxon>Mixia</taxon>
    </lineage>
</organism>
<evidence type="ECO:0000313" key="3">
    <source>
        <dbReference type="Proteomes" id="UP000009131"/>
    </source>
</evidence>
<comment type="caution">
    <text evidence="2">The sequence shown here is derived from an EMBL/GenBank/DDBJ whole genome shotgun (WGS) entry which is preliminary data.</text>
</comment>
<dbReference type="OrthoDB" id="64353at2759"/>
<evidence type="ECO:0008006" key="4">
    <source>
        <dbReference type="Google" id="ProtNLM"/>
    </source>
</evidence>
<sequence>MTRRRSEMATSGQTSWRAGSPLKLARPTFERVMCCLPVRTTIIHPQLRDLLICPRQAGEIYNVTLSSIVRHADMGSTHPSQSNFVTAAFVPNCLTKGCGLIAAGGQHSQIIIRSDDPHSSWAIKETLSGSINNSICIAPSALPSEVPQAIVSNNDNCIAIFDITWASRHLEAARDSTQESDGDDERRPTRSARSAKKSLSRAYRGRSAPALLRRQNLHFDTPINHSSVSPDGKTMVSVGDSTEMFVCDISAANQFSLMTKRPCAQDASFSTSWSRDSRTFAIASQDCSVAFYDVRNLDRPINRFRTSAPARLVKHSGASHELTAFSEQYDVVHVIDSKTVEHLGQLTIDPGASTAPLRPGLSLAEERDALAAVCPEGISPQAWIDGLSQYTNGLEFDSVTDCDAAVNIVGLDWSPDGEALYVASLSGVCEYRVDQAARQSAVHFELL</sequence>
<keyword evidence="3" id="KW-1185">Reference proteome</keyword>
<gene>
    <name evidence="2" type="primary">Mo00381</name>
    <name evidence="2" type="ORF">E5Q_00381</name>
</gene>
<dbReference type="EMBL" id="BABT02000025">
    <property type="protein sequence ID" value="GAA93735.1"/>
    <property type="molecule type" value="Genomic_DNA"/>
</dbReference>
<reference evidence="2 3" key="1">
    <citation type="journal article" date="2011" name="J. Gen. Appl. Microbiol.">
        <title>Draft genome sequencing of the enigmatic basidiomycete Mixia osmundae.</title>
        <authorList>
            <person name="Nishida H."/>
            <person name="Nagatsuka Y."/>
            <person name="Sugiyama J."/>
        </authorList>
    </citation>
    <scope>NUCLEOTIDE SEQUENCE [LARGE SCALE GENOMIC DNA]</scope>
    <source>
        <strain evidence="3">CBS 9802 / IAM 14324 / JCM 22182 / KY 12970</strain>
    </source>
</reference>
<dbReference type="Gene3D" id="2.130.10.10">
    <property type="entry name" value="YVTN repeat-like/Quinoprotein amine dehydrogenase"/>
    <property type="match status" value="1"/>
</dbReference>
<name>G7DT88_MIXOS</name>
<dbReference type="InterPro" id="IPR036322">
    <property type="entry name" value="WD40_repeat_dom_sf"/>
</dbReference>
<dbReference type="PANTHER" id="PTHR43991:SF9">
    <property type="entry name" value="DUF2415 DOMAIN-CONTAINING PROTEIN"/>
    <property type="match status" value="1"/>
</dbReference>
<reference evidence="2 3" key="2">
    <citation type="journal article" date="2012" name="Open Biol.">
        <title>Characteristics of nucleosomes and linker DNA regions on the genome of the basidiomycete Mixia osmundae revealed by mono- and dinucleosome mapping.</title>
        <authorList>
            <person name="Nishida H."/>
            <person name="Kondo S."/>
            <person name="Matsumoto T."/>
            <person name="Suzuki Y."/>
            <person name="Yoshikawa H."/>
            <person name="Taylor T.D."/>
            <person name="Sugiyama J."/>
        </authorList>
    </citation>
    <scope>NUCLEOTIDE SEQUENCE [LARGE SCALE GENOMIC DNA]</scope>
    <source>
        <strain evidence="3">CBS 9802 / IAM 14324 / JCM 22182 / KY 12970</strain>
    </source>
</reference>
<dbReference type="SMART" id="SM00320">
    <property type="entry name" value="WD40"/>
    <property type="match status" value="3"/>
</dbReference>
<dbReference type="SUPFAM" id="SSF50978">
    <property type="entry name" value="WD40 repeat-like"/>
    <property type="match status" value="1"/>
</dbReference>
<dbReference type="eggNOG" id="KOG4532">
    <property type="taxonomic scope" value="Eukaryota"/>
</dbReference>
<proteinExistence type="predicted"/>
<dbReference type="HOGENOM" id="CLU_676530_0_0_1"/>
<dbReference type="OMA" id="DITWASR"/>
<protein>
    <recommendedName>
        <fullName evidence="4">DUF2415 domain-containing protein</fullName>
    </recommendedName>
</protein>
<dbReference type="RefSeq" id="XP_014571483.1">
    <property type="nucleotide sequence ID" value="XM_014715997.1"/>
</dbReference>
<dbReference type="InterPro" id="IPR015943">
    <property type="entry name" value="WD40/YVTN_repeat-like_dom_sf"/>
</dbReference>
<evidence type="ECO:0000313" key="2">
    <source>
        <dbReference type="EMBL" id="GAA93735.1"/>
    </source>
</evidence>
<accession>G7DT88</accession>
<dbReference type="InParanoid" id="G7DT88"/>